<sequence>MVPATLTCPPGWTPHYSGHLASQYKDHYATEYVCLDGSLEDDSTVMNQGNGLLFYFVMTVCGSLPCPPYINDKVVTCVVCSK</sequence>
<dbReference type="AlphaFoldDB" id="A0AAN9AXS2"/>
<dbReference type="PANTHER" id="PTHR24024">
    <property type="entry name" value="PULMONARY SURFACTANT-ASSOCIATED PROTEIN A"/>
    <property type="match status" value="1"/>
</dbReference>
<organism evidence="1 2">
    <name type="scientific">Littorina saxatilis</name>
    <dbReference type="NCBI Taxonomy" id="31220"/>
    <lineage>
        <taxon>Eukaryota</taxon>
        <taxon>Metazoa</taxon>
        <taxon>Spiralia</taxon>
        <taxon>Lophotrochozoa</taxon>
        <taxon>Mollusca</taxon>
        <taxon>Gastropoda</taxon>
        <taxon>Caenogastropoda</taxon>
        <taxon>Littorinimorpha</taxon>
        <taxon>Littorinoidea</taxon>
        <taxon>Littorinidae</taxon>
        <taxon>Littorina</taxon>
    </lineage>
</organism>
<dbReference type="PANTHER" id="PTHR24024:SF18">
    <property type="entry name" value="SHORT-CHAIN COLLAGEN C4-LIKE"/>
    <property type="match status" value="1"/>
</dbReference>
<gene>
    <name evidence="1" type="ORF">V1264_006463</name>
</gene>
<dbReference type="Proteomes" id="UP001374579">
    <property type="component" value="Unassembled WGS sequence"/>
</dbReference>
<accession>A0AAN9AXS2</accession>
<dbReference type="InterPro" id="IPR051077">
    <property type="entry name" value="Ca-dependent_lectin"/>
</dbReference>
<comment type="caution">
    <text evidence="1">The sequence shown here is derived from an EMBL/GenBank/DDBJ whole genome shotgun (WGS) entry which is preliminary data.</text>
</comment>
<evidence type="ECO:0000313" key="1">
    <source>
        <dbReference type="EMBL" id="KAK7094994.1"/>
    </source>
</evidence>
<dbReference type="GO" id="GO:0005615">
    <property type="term" value="C:extracellular space"/>
    <property type="evidence" value="ECO:0007669"/>
    <property type="project" value="TreeGrafter"/>
</dbReference>
<dbReference type="EMBL" id="JBAMIC010000018">
    <property type="protein sequence ID" value="KAK7094994.1"/>
    <property type="molecule type" value="Genomic_DNA"/>
</dbReference>
<reference evidence="1 2" key="1">
    <citation type="submission" date="2024-02" db="EMBL/GenBank/DDBJ databases">
        <title>Chromosome-scale genome assembly of the rough periwinkle Littorina saxatilis.</title>
        <authorList>
            <person name="De Jode A."/>
            <person name="Faria R."/>
            <person name="Formenti G."/>
            <person name="Sims Y."/>
            <person name="Smith T.P."/>
            <person name="Tracey A."/>
            <person name="Wood J.M.D."/>
            <person name="Zagrodzka Z.B."/>
            <person name="Johannesson K."/>
            <person name="Butlin R.K."/>
            <person name="Leder E.H."/>
        </authorList>
    </citation>
    <scope>NUCLEOTIDE SEQUENCE [LARGE SCALE GENOMIC DNA]</scope>
    <source>
        <strain evidence="1">Snail1</strain>
        <tissue evidence="1">Muscle</tissue>
    </source>
</reference>
<proteinExistence type="predicted"/>
<protein>
    <submittedName>
        <fullName evidence="1">Uncharacterized protein</fullName>
    </submittedName>
</protein>
<keyword evidence="2" id="KW-1185">Reference proteome</keyword>
<name>A0AAN9AXS2_9CAEN</name>
<evidence type="ECO:0000313" key="2">
    <source>
        <dbReference type="Proteomes" id="UP001374579"/>
    </source>
</evidence>